<dbReference type="GO" id="GO:0016491">
    <property type="term" value="F:oxidoreductase activity"/>
    <property type="evidence" value="ECO:0007669"/>
    <property type="project" value="UniProtKB-KW"/>
</dbReference>
<proteinExistence type="predicted"/>
<dbReference type="PANTHER" id="PTHR43364">
    <property type="entry name" value="NADH-SPECIFIC METHYLGLYOXAL REDUCTASE-RELATED"/>
    <property type="match status" value="1"/>
</dbReference>
<name>A0A1I2DJM8_9BURK</name>
<protein>
    <submittedName>
        <fullName evidence="4">Predicted oxidoreductase</fullName>
    </submittedName>
</protein>
<dbReference type="CDD" id="cd19081">
    <property type="entry name" value="AKR_AKR9C1"/>
    <property type="match status" value="1"/>
</dbReference>
<dbReference type="GO" id="GO:0005829">
    <property type="term" value="C:cytosol"/>
    <property type="evidence" value="ECO:0007669"/>
    <property type="project" value="UniProtKB-ARBA"/>
</dbReference>
<feature type="region of interest" description="Disordered" evidence="2">
    <location>
        <begin position="1"/>
        <end position="21"/>
    </location>
</feature>
<organism evidence="4 5">
    <name type="scientific">Paracidovorax wautersii</name>
    <dbReference type="NCBI Taxonomy" id="1177982"/>
    <lineage>
        <taxon>Bacteria</taxon>
        <taxon>Pseudomonadati</taxon>
        <taxon>Pseudomonadota</taxon>
        <taxon>Betaproteobacteria</taxon>
        <taxon>Burkholderiales</taxon>
        <taxon>Comamonadaceae</taxon>
        <taxon>Paracidovorax</taxon>
    </lineage>
</organism>
<evidence type="ECO:0000313" key="4">
    <source>
        <dbReference type="EMBL" id="SFE80726.1"/>
    </source>
</evidence>
<dbReference type="STRING" id="1177982.SAMN04489711_105248"/>
<feature type="compositionally biased region" description="Low complexity" evidence="2">
    <location>
        <begin position="1"/>
        <end position="18"/>
    </location>
</feature>
<evidence type="ECO:0000256" key="2">
    <source>
        <dbReference type="SAM" id="MobiDB-lite"/>
    </source>
</evidence>
<dbReference type="Proteomes" id="UP000199119">
    <property type="component" value="Unassembled WGS sequence"/>
</dbReference>
<dbReference type="Pfam" id="PF00248">
    <property type="entry name" value="Aldo_ket_red"/>
    <property type="match status" value="1"/>
</dbReference>
<accession>A0A1I2DJM8</accession>
<reference evidence="5" key="1">
    <citation type="submission" date="2016-10" db="EMBL/GenBank/DDBJ databases">
        <authorList>
            <person name="Varghese N."/>
            <person name="Submissions S."/>
        </authorList>
    </citation>
    <scope>NUCLEOTIDE SEQUENCE [LARGE SCALE GENOMIC DNA]</scope>
    <source>
        <strain evidence="5">DSM 27981</strain>
    </source>
</reference>
<dbReference type="Gene3D" id="3.20.20.100">
    <property type="entry name" value="NADP-dependent oxidoreductase domain"/>
    <property type="match status" value="1"/>
</dbReference>
<dbReference type="FunFam" id="3.20.20.100:FF:000004">
    <property type="entry name" value="Oxidoreductase, aldo/keto reductase"/>
    <property type="match status" value="1"/>
</dbReference>
<dbReference type="PANTHER" id="PTHR43364:SF6">
    <property type="entry name" value="OXIDOREDUCTASE-RELATED"/>
    <property type="match status" value="1"/>
</dbReference>
<feature type="domain" description="NADP-dependent oxidoreductase" evidence="3">
    <location>
        <begin position="31"/>
        <end position="330"/>
    </location>
</feature>
<dbReference type="RefSeq" id="WP_092939476.1">
    <property type="nucleotide sequence ID" value="NZ_FONX01000005.1"/>
</dbReference>
<sequence length="335" mass="36037">MTTTTATTSPTPDSTTPARRALGRSGLQVSPLCFGGNVFGWTVDEATSFSLLDAWVDAGFNFIDTADVYSRWAPGHQGGESETVIGKWLKARGQRDRIVLATKVGKDMGNGKVGLKPAYIRQAVEDSLRRLQTDVIDLYQSHDDDLDTPLEETLGAYAELIQAGKVRAIGASNHSAPRLAQALQTSERLGLPRYESLQPLYNLYDRAVFEDALRPLCLEHGVGVINFYALAAGFLTGKYRTEADAAKSARGPKTVGLYLNERGLRILAELDEVAERYEATPGQVAIAWQLAQPGITAPIASATSLEQLAGLVKATQLQLDADALEALSQASAETA</sequence>
<dbReference type="InterPro" id="IPR023210">
    <property type="entry name" value="NADP_OxRdtase_dom"/>
</dbReference>
<dbReference type="InterPro" id="IPR036812">
    <property type="entry name" value="NAD(P)_OxRdtase_dom_sf"/>
</dbReference>
<evidence type="ECO:0000256" key="1">
    <source>
        <dbReference type="ARBA" id="ARBA00023002"/>
    </source>
</evidence>
<keyword evidence="1" id="KW-0560">Oxidoreductase</keyword>
<dbReference type="AlphaFoldDB" id="A0A1I2DJM8"/>
<dbReference type="SUPFAM" id="SSF51430">
    <property type="entry name" value="NAD(P)-linked oxidoreductase"/>
    <property type="match status" value="1"/>
</dbReference>
<evidence type="ECO:0000313" key="5">
    <source>
        <dbReference type="Proteomes" id="UP000199119"/>
    </source>
</evidence>
<evidence type="ECO:0000259" key="3">
    <source>
        <dbReference type="Pfam" id="PF00248"/>
    </source>
</evidence>
<keyword evidence="5" id="KW-1185">Reference proteome</keyword>
<dbReference type="OrthoDB" id="5488419at2"/>
<gene>
    <name evidence="4" type="ORF">SAMN04489711_105248</name>
</gene>
<dbReference type="InterPro" id="IPR050523">
    <property type="entry name" value="AKR_Detox_Biosynth"/>
</dbReference>
<dbReference type="EMBL" id="FONX01000005">
    <property type="protein sequence ID" value="SFE80726.1"/>
    <property type="molecule type" value="Genomic_DNA"/>
</dbReference>